<evidence type="ECO:0000313" key="1">
    <source>
        <dbReference type="EMBL" id="SVD72426.1"/>
    </source>
</evidence>
<feature type="non-terminal residue" evidence="1">
    <location>
        <position position="72"/>
    </location>
</feature>
<name>A0A382XMR6_9ZZZZ</name>
<organism evidence="1">
    <name type="scientific">marine metagenome</name>
    <dbReference type="NCBI Taxonomy" id="408172"/>
    <lineage>
        <taxon>unclassified sequences</taxon>
        <taxon>metagenomes</taxon>
        <taxon>ecological metagenomes</taxon>
    </lineage>
</organism>
<protein>
    <submittedName>
        <fullName evidence="1">Uncharacterized protein</fullName>
    </submittedName>
</protein>
<sequence>MEFHFAAWRKAMLHYGIDLAPEDYYPLEGTNLYELAKKLFALYKLNGCDEKELVNNKEKYYLDTNTFVLYPG</sequence>
<dbReference type="InterPro" id="IPR023198">
    <property type="entry name" value="PGP-like_dom2"/>
</dbReference>
<dbReference type="Gene3D" id="1.10.150.240">
    <property type="entry name" value="Putative phosphatase, domain 2"/>
    <property type="match status" value="1"/>
</dbReference>
<accession>A0A382XMR6</accession>
<dbReference type="AlphaFoldDB" id="A0A382XMR6"/>
<reference evidence="1" key="1">
    <citation type="submission" date="2018-05" db="EMBL/GenBank/DDBJ databases">
        <authorList>
            <person name="Lanie J.A."/>
            <person name="Ng W.-L."/>
            <person name="Kazmierczak K.M."/>
            <person name="Andrzejewski T.M."/>
            <person name="Davidsen T.M."/>
            <person name="Wayne K.J."/>
            <person name="Tettelin H."/>
            <person name="Glass J.I."/>
            <person name="Rusch D."/>
            <person name="Podicherti R."/>
            <person name="Tsui H.-C.T."/>
            <person name="Winkler M.E."/>
        </authorList>
    </citation>
    <scope>NUCLEOTIDE SEQUENCE</scope>
</reference>
<gene>
    <name evidence="1" type="ORF">METZ01_LOCUS425280</name>
</gene>
<dbReference type="EMBL" id="UINC01169070">
    <property type="protein sequence ID" value="SVD72426.1"/>
    <property type="molecule type" value="Genomic_DNA"/>
</dbReference>
<proteinExistence type="predicted"/>